<dbReference type="InterPro" id="IPR029063">
    <property type="entry name" value="SAM-dependent_MTases_sf"/>
</dbReference>
<keyword evidence="1" id="KW-0808">Transferase</keyword>
<gene>
    <name evidence="1" type="ORF">M0G41_07150</name>
</gene>
<proteinExistence type="predicted"/>
<dbReference type="Gene3D" id="3.40.50.150">
    <property type="entry name" value="Vaccinia Virus protein VP39"/>
    <property type="match status" value="2"/>
</dbReference>
<accession>A0ABT0GFX1</accession>
<name>A0ABT0GFX1_9GAMM</name>
<dbReference type="EMBL" id="JALNMH010000005">
    <property type="protein sequence ID" value="MCK7593441.1"/>
    <property type="molecule type" value="Genomic_DNA"/>
</dbReference>
<keyword evidence="2" id="KW-1185">Reference proteome</keyword>
<evidence type="ECO:0000313" key="2">
    <source>
        <dbReference type="Proteomes" id="UP001431449"/>
    </source>
</evidence>
<keyword evidence="1" id="KW-0489">Methyltransferase</keyword>
<sequence length="212" mass="23499">MHCPLCASTAIDAHAEAAARRFYRCRDCTLVFVDPAQRLDPQAEADYYRLHRNDPDDPGYRRFVAPLVEALRTRLAPASEGLDFGCGPGSAPAAMLREAGHRVTGYDPQFAPGADALRRQYDFVVVCEVAEHLQAPAAVFAMLRGRLRRGGVIGVKTGFVPEPERFVRWHYLRDPTHVVLFSPTSIEWLAAQLELECMLYPEHGVALLAAPA</sequence>
<dbReference type="Pfam" id="PF13489">
    <property type="entry name" value="Methyltransf_23"/>
    <property type="match status" value="1"/>
</dbReference>
<dbReference type="Proteomes" id="UP001431449">
    <property type="component" value="Unassembled WGS sequence"/>
</dbReference>
<organism evidence="1 2">
    <name type="scientific">Pseudomarimonas salicorniae</name>
    <dbReference type="NCBI Taxonomy" id="2933270"/>
    <lineage>
        <taxon>Bacteria</taxon>
        <taxon>Pseudomonadati</taxon>
        <taxon>Pseudomonadota</taxon>
        <taxon>Gammaproteobacteria</taxon>
        <taxon>Lysobacterales</taxon>
        <taxon>Lysobacteraceae</taxon>
        <taxon>Pseudomarimonas</taxon>
    </lineage>
</organism>
<dbReference type="GO" id="GO:0008168">
    <property type="term" value="F:methyltransferase activity"/>
    <property type="evidence" value="ECO:0007669"/>
    <property type="project" value="UniProtKB-KW"/>
</dbReference>
<comment type="caution">
    <text evidence="1">The sequence shown here is derived from an EMBL/GenBank/DDBJ whole genome shotgun (WGS) entry which is preliminary data.</text>
</comment>
<dbReference type="SUPFAM" id="SSF53335">
    <property type="entry name" value="S-adenosyl-L-methionine-dependent methyltransferases"/>
    <property type="match status" value="1"/>
</dbReference>
<dbReference type="CDD" id="cd02440">
    <property type="entry name" value="AdoMet_MTases"/>
    <property type="match status" value="1"/>
</dbReference>
<dbReference type="RefSeq" id="WP_248207000.1">
    <property type="nucleotide sequence ID" value="NZ_JALNMH010000005.1"/>
</dbReference>
<evidence type="ECO:0000313" key="1">
    <source>
        <dbReference type="EMBL" id="MCK7593441.1"/>
    </source>
</evidence>
<dbReference type="GO" id="GO:0032259">
    <property type="term" value="P:methylation"/>
    <property type="evidence" value="ECO:0007669"/>
    <property type="project" value="UniProtKB-KW"/>
</dbReference>
<protein>
    <submittedName>
        <fullName evidence="1">Class I SAM-dependent methyltransferase</fullName>
    </submittedName>
</protein>
<reference evidence="1" key="1">
    <citation type="submission" date="2022-04" db="EMBL/GenBank/DDBJ databases">
        <title>Lysobacter sp. CAU 1642 isolated from sea sand.</title>
        <authorList>
            <person name="Kim W."/>
        </authorList>
    </citation>
    <scope>NUCLEOTIDE SEQUENCE</scope>
    <source>
        <strain evidence="1">CAU 1642</strain>
    </source>
</reference>